<dbReference type="RefSeq" id="WP_377368393.1">
    <property type="nucleotide sequence ID" value="NZ_JAOTJD010000007.1"/>
</dbReference>
<comment type="subcellular location">
    <subcellularLocation>
        <location evidence="1">Membrane</location>
        <topology evidence="1">Multi-pass membrane protein</topology>
    </subcellularLocation>
</comment>
<dbReference type="InterPro" id="IPR011701">
    <property type="entry name" value="MFS"/>
</dbReference>
<feature type="transmembrane region" description="Helical" evidence="8">
    <location>
        <begin position="255"/>
        <end position="276"/>
    </location>
</feature>
<evidence type="ECO:0000256" key="8">
    <source>
        <dbReference type="SAM" id="Phobius"/>
    </source>
</evidence>
<dbReference type="InterPro" id="IPR044772">
    <property type="entry name" value="NO3_transporter"/>
</dbReference>
<feature type="transmembrane region" description="Helical" evidence="8">
    <location>
        <begin position="173"/>
        <end position="190"/>
    </location>
</feature>
<accession>A0ABW6CK62</accession>
<name>A0ABW6CK62_9CAUL</name>
<feature type="transmembrane region" description="Helical" evidence="8">
    <location>
        <begin position="391"/>
        <end position="410"/>
    </location>
</feature>
<feature type="transmembrane region" description="Helical" evidence="8">
    <location>
        <begin position="142"/>
        <end position="167"/>
    </location>
</feature>
<evidence type="ECO:0000256" key="6">
    <source>
        <dbReference type="ARBA" id="ARBA00023136"/>
    </source>
</evidence>
<feature type="transmembrane region" description="Helical" evidence="8">
    <location>
        <begin position="363"/>
        <end position="385"/>
    </location>
</feature>
<feature type="domain" description="Major facilitator superfamily (MFS) profile" evidence="9">
    <location>
        <begin position="18"/>
        <end position="418"/>
    </location>
</feature>
<evidence type="ECO:0000313" key="11">
    <source>
        <dbReference type="Proteomes" id="UP001598130"/>
    </source>
</evidence>
<dbReference type="InterPro" id="IPR020846">
    <property type="entry name" value="MFS_dom"/>
</dbReference>
<feature type="transmembrane region" description="Helical" evidence="8">
    <location>
        <begin position="56"/>
        <end position="77"/>
    </location>
</feature>
<dbReference type="Gene3D" id="1.20.1250.20">
    <property type="entry name" value="MFS general substrate transporter like domains"/>
    <property type="match status" value="2"/>
</dbReference>
<dbReference type="Proteomes" id="UP001598130">
    <property type="component" value="Unassembled WGS sequence"/>
</dbReference>
<feature type="transmembrane region" description="Helical" evidence="8">
    <location>
        <begin position="222"/>
        <end position="243"/>
    </location>
</feature>
<evidence type="ECO:0000256" key="5">
    <source>
        <dbReference type="ARBA" id="ARBA00023063"/>
    </source>
</evidence>
<keyword evidence="11" id="KW-1185">Reference proteome</keyword>
<gene>
    <name evidence="10" type="ORF">OCL97_05700</name>
</gene>
<comment type="similarity">
    <text evidence="2">Belongs to the major facilitator superfamily. Nitrate/nitrite porter (TC 2.A.1.8) family.</text>
</comment>
<reference evidence="10 11" key="1">
    <citation type="submission" date="2022-09" db="EMBL/GenBank/DDBJ databases">
        <title>New species of Phenylobacterium.</title>
        <authorList>
            <person name="Mieszkin S."/>
        </authorList>
    </citation>
    <scope>NUCLEOTIDE SEQUENCE [LARGE SCALE GENOMIC DNA]</scope>
    <source>
        <strain evidence="10 11">HK31-G</strain>
    </source>
</reference>
<evidence type="ECO:0000256" key="4">
    <source>
        <dbReference type="ARBA" id="ARBA00022989"/>
    </source>
</evidence>
<organism evidence="10 11">
    <name type="scientific">Phenylobacterium ferrooxidans</name>
    <dbReference type="NCBI Taxonomy" id="2982689"/>
    <lineage>
        <taxon>Bacteria</taxon>
        <taxon>Pseudomonadati</taxon>
        <taxon>Pseudomonadota</taxon>
        <taxon>Alphaproteobacteria</taxon>
        <taxon>Caulobacterales</taxon>
        <taxon>Caulobacteraceae</taxon>
        <taxon>Phenylobacterium</taxon>
    </lineage>
</organism>
<evidence type="ECO:0000259" key="9">
    <source>
        <dbReference type="PROSITE" id="PS50850"/>
    </source>
</evidence>
<comment type="caution">
    <text evidence="10">The sequence shown here is derived from an EMBL/GenBank/DDBJ whole genome shotgun (WGS) entry which is preliminary data.</text>
</comment>
<feature type="transmembrane region" description="Helical" evidence="8">
    <location>
        <begin position="109"/>
        <end position="130"/>
    </location>
</feature>
<feature type="transmembrane region" description="Helical" evidence="8">
    <location>
        <begin position="20"/>
        <end position="44"/>
    </location>
</feature>
<sequence>MTVAITPPATQTAPGAGMALWMSTFSFTACFAVWTIFSIIGVQIKQNLGLTEAQFGLLAGTPILTGSLVRVFLGIWADQYGGRVVNLVVMLSAALATFLLSHAQTYPQFLLAALGVGMAGGSFAVGVAYVSKFFPKTKQGTALGIFGAGNVGAAVTKFAAPFVMIAYGWQTVAQVWAAALAVIAVIYFLLTRDDPELVERRRTGAKPVAAAMQFAPLKKLQVWRFALYYFFVFGAFVALALWLPHYLVGVYHLDIRTAGMLAAAYSIPGSLFRVFGGWLSDKIGARKVMYITFGISVVATFLLSYPPTSYVVDGVHGPIAFRLATGLVPFIVLLFCLGFAMSLGKAAVYKHIPVYYPDTIGSVGGLVGMVGGLGGFVLPIAFGALNDLTGVWTSCFMLLFVLVASALIWMHFAIRRMEHADAPQLGDLPELPEMAALHADLQPRPVSGASARARAATPATRGAP</sequence>
<dbReference type="PANTHER" id="PTHR23515">
    <property type="entry name" value="HIGH-AFFINITY NITRATE TRANSPORTER 2.3"/>
    <property type="match status" value="1"/>
</dbReference>
<evidence type="ECO:0000256" key="7">
    <source>
        <dbReference type="SAM" id="MobiDB-lite"/>
    </source>
</evidence>
<evidence type="ECO:0000256" key="2">
    <source>
        <dbReference type="ARBA" id="ARBA00008432"/>
    </source>
</evidence>
<dbReference type="InterPro" id="IPR036259">
    <property type="entry name" value="MFS_trans_sf"/>
</dbReference>
<dbReference type="PROSITE" id="PS50850">
    <property type="entry name" value="MFS"/>
    <property type="match status" value="1"/>
</dbReference>
<feature type="transmembrane region" description="Helical" evidence="8">
    <location>
        <begin position="319"/>
        <end position="343"/>
    </location>
</feature>
<keyword evidence="5" id="KW-0534">Nitrate assimilation</keyword>
<keyword evidence="6 8" id="KW-0472">Membrane</keyword>
<evidence type="ECO:0000313" key="10">
    <source>
        <dbReference type="EMBL" id="MFD3263462.1"/>
    </source>
</evidence>
<evidence type="ECO:0000256" key="3">
    <source>
        <dbReference type="ARBA" id="ARBA00022692"/>
    </source>
</evidence>
<keyword evidence="4 8" id="KW-1133">Transmembrane helix</keyword>
<protein>
    <submittedName>
        <fullName evidence="10">NarK/NasA family nitrate transporter</fullName>
    </submittedName>
</protein>
<feature type="region of interest" description="Disordered" evidence="7">
    <location>
        <begin position="443"/>
        <end position="464"/>
    </location>
</feature>
<feature type="transmembrane region" description="Helical" evidence="8">
    <location>
        <begin position="84"/>
        <end position="103"/>
    </location>
</feature>
<dbReference type="EMBL" id="JAOTJD010000007">
    <property type="protein sequence ID" value="MFD3263462.1"/>
    <property type="molecule type" value="Genomic_DNA"/>
</dbReference>
<dbReference type="Pfam" id="PF07690">
    <property type="entry name" value="MFS_1"/>
    <property type="match status" value="1"/>
</dbReference>
<feature type="transmembrane region" description="Helical" evidence="8">
    <location>
        <begin position="288"/>
        <end position="307"/>
    </location>
</feature>
<evidence type="ECO:0000256" key="1">
    <source>
        <dbReference type="ARBA" id="ARBA00004141"/>
    </source>
</evidence>
<keyword evidence="3 8" id="KW-0812">Transmembrane</keyword>
<dbReference type="SUPFAM" id="SSF103473">
    <property type="entry name" value="MFS general substrate transporter"/>
    <property type="match status" value="1"/>
</dbReference>
<proteinExistence type="inferred from homology"/>